<dbReference type="AlphaFoldDB" id="A0A165A7W1"/>
<evidence type="ECO:0000313" key="4">
    <source>
        <dbReference type="Proteomes" id="UP000077755"/>
    </source>
</evidence>
<keyword evidence="4" id="KW-1185">Reference proteome</keyword>
<dbReference type="SUPFAM" id="SSF50249">
    <property type="entry name" value="Nucleic acid-binding proteins"/>
    <property type="match status" value="3"/>
</dbReference>
<accession>A0A165A7W1</accession>
<organism evidence="3 4">
    <name type="scientific">Daucus carota subsp. sativus</name>
    <name type="common">Carrot</name>
    <dbReference type="NCBI Taxonomy" id="79200"/>
    <lineage>
        <taxon>Eukaryota</taxon>
        <taxon>Viridiplantae</taxon>
        <taxon>Streptophyta</taxon>
        <taxon>Embryophyta</taxon>
        <taxon>Tracheophyta</taxon>
        <taxon>Spermatophyta</taxon>
        <taxon>Magnoliopsida</taxon>
        <taxon>eudicotyledons</taxon>
        <taxon>Gunneridae</taxon>
        <taxon>Pentapetalae</taxon>
        <taxon>asterids</taxon>
        <taxon>campanulids</taxon>
        <taxon>Apiales</taxon>
        <taxon>Apiaceae</taxon>
        <taxon>Apioideae</taxon>
        <taxon>Scandiceae</taxon>
        <taxon>Daucinae</taxon>
        <taxon>Daucus</taxon>
        <taxon>Daucus sect. Daucus</taxon>
    </lineage>
</organism>
<dbReference type="Pfam" id="PF02721">
    <property type="entry name" value="DUF223"/>
    <property type="match status" value="1"/>
</dbReference>
<dbReference type="PANTHER" id="PTHR47165:SF4">
    <property type="entry name" value="OS03G0429900 PROTEIN"/>
    <property type="match status" value="1"/>
</dbReference>
<dbReference type="InterPro" id="IPR012340">
    <property type="entry name" value="NA-bd_OB-fold"/>
</dbReference>
<proteinExistence type="predicted"/>
<dbReference type="EMBL" id="CP093346">
    <property type="protein sequence ID" value="WOG95832.1"/>
    <property type="molecule type" value="Genomic_DNA"/>
</dbReference>
<name>A0A165A7W1_DAUCS</name>
<reference evidence="3" key="2">
    <citation type="submission" date="2022-03" db="EMBL/GenBank/DDBJ databases">
        <title>Draft title - Genomic analysis of global carrot germplasm unveils the trajectory of domestication and the origin of high carotenoid orange carrot.</title>
        <authorList>
            <person name="Iorizzo M."/>
            <person name="Ellison S."/>
            <person name="Senalik D."/>
            <person name="Macko-Podgorni A."/>
            <person name="Grzebelus D."/>
            <person name="Bostan H."/>
            <person name="Rolling W."/>
            <person name="Curaba J."/>
            <person name="Simon P."/>
        </authorList>
    </citation>
    <scope>NUCLEOTIDE SEQUENCE</scope>
    <source>
        <tissue evidence="3">Leaf</tissue>
    </source>
</reference>
<protein>
    <recommendedName>
        <fullName evidence="2">Replication protein A 70 kDa DNA-binding subunit B/D first OB fold domain-containing protein</fullName>
    </recommendedName>
</protein>
<dbReference type="Proteomes" id="UP000077755">
    <property type="component" value="Chromosome 4"/>
</dbReference>
<evidence type="ECO:0000259" key="2">
    <source>
        <dbReference type="Pfam" id="PF02721"/>
    </source>
</evidence>
<dbReference type="PANTHER" id="PTHR47165">
    <property type="entry name" value="OS03G0429900 PROTEIN"/>
    <property type="match status" value="1"/>
</dbReference>
<sequence>MAVHEADLNAAVVNEAEEFPAVVDVQEGEEEEVQVEAEAPWPSRNKKHMYFTTHTKLEEDVTFGIKIDEYAFDIFHFGDLDKLADDNRYLIGKIQNVGTNLKSVKNEVEKNLTKFELYNGSSAIGVTLFDDFGKSFEDELNNFQQEDVYVIICAARVGRYEGLTNLTNYPATRIYINPRHYSIKELKNNIKTMQEEDAVSSPEENEHIANMTVKDIKSLPENFDKMSKLCRFGLCTLCSDCTGSVAIIFPDEEISRIIDKTVFDIEAKAIKEKTQDKFPTILKQFENKKYTITLAINKTNLEEGSNVYDACEIMDKIEAGANHDPSRESNVSMDYQSTVNIKSDNEDTLHTGVSSNKTKSREELQPIAYDDQTAVPNKRAREDFKGFNIMLLDSKGNAMHAYIPAKCSYDMERKLRVGTVYIIRNFTVQAYKDKDKFRCLRNEMQMIFTQETTVHQVEEKGNNIAHEAFDFYDHSELMPLTNQTTFLADVIGIIRDREIVLEKLTNRHGQQQEQAKFIITDGRLSSEQFAKQVQSTEKRKPAELMTLFQIRNLTEEYTGVQVIAHVKIYELNETEPWFFNACTSCDCPIEMTNGNFYCDLCARIVPHAEKRFRLHVVAYDQTGKLDVILSDREVYSLIGCRARDVIPEGAPPAFFPNHLRQFTDKPFTIMLLICDENFKKNIKLYSATNICMGFKLDNTVDSGQTGEQRESTSTCPSEATTSYYHLQGTADDNLDSSTVTQKQ</sequence>
<dbReference type="Gramene" id="KZM97063">
    <property type="protein sequence ID" value="KZM97063"/>
    <property type="gene ID" value="DCAR_015575"/>
</dbReference>
<evidence type="ECO:0000313" key="3">
    <source>
        <dbReference type="EMBL" id="WOG95832.1"/>
    </source>
</evidence>
<dbReference type="InterPro" id="IPR003871">
    <property type="entry name" value="RFA1B/D_OB_1st"/>
</dbReference>
<reference evidence="3" key="1">
    <citation type="journal article" date="2016" name="Nat. Genet.">
        <title>A high-quality carrot genome assembly provides new insights into carotenoid accumulation and asterid genome evolution.</title>
        <authorList>
            <person name="Iorizzo M."/>
            <person name="Ellison S."/>
            <person name="Senalik D."/>
            <person name="Zeng P."/>
            <person name="Satapoomin P."/>
            <person name="Huang J."/>
            <person name="Bowman M."/>
            <person name="Iovene M."/>
            <person name="Sanseverino W."/>
            <person name="Cavagnaro P."/>
            <person name="Yildiz M."/>
            <person name="Macko-Podgorni A."/>
            <person name="Moranska E."/>
            <person name="Grzebelus E."/>
            <person name="Grzebelus D."/>
            <person name="Ashrafi H."/>
            <person name="Zheng Z."/>
            <person name="Cheng S."/>
            <person name="Spooner D."/>
            <person name="Van Deynze A."/>
            <person name="Simon P."/>
        </authorList>
    </citation>
    <scope>NUCLEOTIDE SEQUENCE</scope>
    <source>
        <tissue evidence="3">Leaf</tissue>
    </source>
</reference>
<evidence type="ECO:0000256" key="1">
    <source>
        <dbReference type="SAM" id="MobiDB-lite"/>
    </source>
</evidence>
<dbReference type="Gene3D" id="2.40.50.140">
    <property type="entry name" value="Nucleic acid-binding proteins"/>
    <property type="match status" value="4"/>
</dbReference>
<feature type="region of interest" description="Disordered" evidence="1">
    <location>
        <begin position="346"/>
        <end position="367"/>
    </location>
</feature>
<feature type="domain" description="Replication protein A 70 kDa DNA-binding subunit B/D first OB fold" evidence="2">
    <location>
        <begin position="386"/>
        <end position="456"/>
    </location>
</feature>
<gene>
    <name evidence="3" type="ORF">DCAR_0415161</name>
</gene>